<dbReference type="RefSeq" id="WP_011382090.1">
    <property type="nucleotide sequence ID" value="NC_007617.1"/>
</dbReference>
<gene>
    <name evidence="1" type="ordered locus">Nmul_D2822</name>
    <name evidence="2" type="ORF">SAMN05216403_14314</name>
</gene>
<dbReference type="EMBL" id="CP000106">
    <property type="protein sequence ID" value="ABB76109.1"/>
    <property type="molecule type" value="Genomic_DNA"/>
</dbReference>
<organism evidence="1 3">
    <name type="scientific">Nitrosospira multiformis (strain ATCC 25196 / NCIMB 11849 / C 71)</name>
    <dbReference type="NCBI Taxonomy" id="323848"/>
    <lineage>
        <taxon>Bacteria</taxon>
        <taxon>Pseudomonadati</taxon>
        <taxon>Pseudomonadota</taxon>
        <taxon>Betaproteobacteria</taxon>
        <taxon>Nitrosomonadales</taxon>
        <taxon>Nitrosomonadaceae</taxon>
        <taxon>Nitrosospira</taxon>
    </lineage>
</organism>
<dbReference type="eggNOG" id="COG2856">
    <property type="taxonomic scope" value="Bacteria"/>
</dbReference>
<evidence type="ECO:0000313" key="2">
    <source>
        <dbReference type="EMBL" id="SEG18281.1"/>
    </source>
</evidence>
<accession>Q2Y558</accession>
<evidence type="ECO:0000313" key="1">
    <source>
        <dbReference type="EMBL" id="ABB76109.1"/>
    </source>
</evidence>
<sequence>MVAYIRDLTGRFQQRPHYKPEELDRECESIITGFLKSLYGNVRYPVETEDLKKLIERDADDLDVYADLSIYGAEVEGVTEFYPGRKPIVRIAAELTEDERRENRLRTTLTHEYGHVHFHAYLWEMEPLQADLLRRQPNRDKIICKRDTMIDATHTDWMEWQAGYVCGAILMPKTAVVGLCRSFVEQRGLYSAVSTRTYHGQDLIASVISSFQVSEDAARVRLIKLGLLTESVSTPSLF</sequence>
<protein>
    <recommendedName>
        <fullName evidence="5">IrrE N-terminal-like domain-containing protein</fullName>
    </recommendedName>
</protein>
<proteinExistence type="predicted"/>
<reference evidence="3" key="2">
    <citation type="submission" date="2005-08" db="EMBL/GenBank/DDBJ databases">
        <title>Complete sequence of plasmid 3 of Nitrosospira multiformis ATCC 25196.</title>
        <authorList>
            <person name="Hammon N."/>
            <person name="Israni S."/>
            <person name="Pitluck S."/>
            <person name="Chain P."/>
            <person name="Malfatti S."/>
            <person name="Shin M."/>
            <person name="Vergez L."/>
            <person name="Schmutz J."/>
            <person name="Larimer F."/>
            <person name="Land M."/>
            <person name="Hauser L."/>
            <person name="Kyrpides N."/>
            <person name="Lykidis A."/>
            <person name="Richardson P."/>
        </authorList>
    </citation>
    <scope>NUCLEOTIDE SEQUENCE [LARGE SCALE GENOMIC DNA]</scope>
    <source>
        <strain evidence="3">ATCC 25196 / NCIMB 11849 / C 71</strain>
        <plasmid evidence="3">pNITMU3</plasmid>
    </source>
</reference>
<reference evidence="1" key="1">
    <citation type="submission" date="2005-08" db="EMBL/GenBank/DDBJ databases">
        <title>Complete sequence of Plasmid 3 of Nitrosospira multiformis ATCC 25196.</title>
        <authorList>
            <consortium name="US DOE Joint Genome Institute"/>
            <person name="Copeland A."/>
            <person name="Lucas S."/>
            <person name="Lapidus A."/>
            <person name="Barry K."/>
            <person name="Detter J.C."/>
            <person name="Glavina T."/>
            <person name="Hammon N."/>
            <person name="Israni S."/>
            <person name="Pitluck S."/>
            <person name="Chain P."/>
            <person name="Malfatti S."/>
            <person name="Shin M."/>
            <person name="Vergez L."/>
            <person name="Schmutz J."/>
            <person name="Larimer F."/>
            <person name="Land M."/>
            <person name="Hauser L."/>
            <person name="Kyrpides N."/>
            <person name="Lykidis A."/>
            <person name="Richardson P."/>
        </authorList>
    </citation>
    <scope>NUCLEOTIDE SEQUENCE</scope>
    <source>
        <strain evidence="1">ATCC 25196</strain>
        <plasmid evidence="1">3</plasmid>
    </source>
</reference>
<evidence type="ECO:0000313" key="3">
    <source>
        <dbReference type="Proteomes" id="UP000002718"/>
    </source>
</evidence>
<dbReference type="Proteomes" id="UP000236751">
    <property type="component" value="Unassembled WGS sequence"/>
</dbReference>
<evidence type="ECO:0000313" key="4">
    <source>
        <dbReference type="Proteomes" id="UP000236751"/>
    </source>
</evidence>
<dbReference type="OrthoDB" id="9794834at2"/>
<dbReference type="KEGG" id="nmu:Nmul_D2822"/>
<keyword evidence="3" id="KW-1185">Reference proteome</keyword>
<reference evidence="2 4" key="4">
    <citation type="submission" date="2016-10" db="EMBL/GenBank/DDBJ databases">
        <authorList>
            <person name="de Groot N.N."/>
        </authorList>
    </citation>
    <scope>NUCLEOTIDE SEQUENCE [LARGE SCALE GENOMIC DNA]</scope>
    <source>
        <strain evidence="2 4">Nl13</strain>
    </source>
</reference>
<name>Q2Y558_NITMU</name>
<reference evidence="1 3" key="3">
    <citation type="journal article" date="2008" name="Appl. Environ. Microbiol.">
        <title>Complete genome sequence of Nitrosospira multiformis, an ammonia-oxidizing bacterium from the soil environment.</title>
        <authorList>
            <person name="Norton J.M."/>
            <person name="Klotz M.G."/>
            <person name="Stein L.Y."/>
            <person name="Arp D.J."/>
            <person name="Bottomley P.J."/>
            <person name="Chain P.S."/>
            <person name="Hauser L.J."/>
            <person name="Land M.L."/>
            <person name="Larimer F.W."/>
            <person name="Shin M.W."/>
            <person name="Starkenburg S.R."/>
        </authorList>
    </citation>
    <scope>NUCLEOTIDE SEQUENCE [LARGE SCALE GENOMIC DNA]</scope>
    <source>
        <strain evidence="1">ATCC 25196</strain>
        <strain evidence="3">ATCC 25196 / NCIMB 11849 / C 71</strain>
        <plasmid evidence="1">3</plasmid>
        <plasmid evidence="3">pNITMU3</plasmid>
    </source>
</reference>
<geneLocation type="plasmid" evidence="1">
    <name>3</name>
</geneLocation>
<keyword evidence="1" id="KW-0614">Plasmid</keyword>
<dbReference type="Proteomes" id="UP000002718">
    <property type="component" value="Plasmid 3"/>
</dbReference>
<dbReference type="EMBL" id="FNVK01000043">
    <property type="protein sequence ID" value="SEG18281.1"/>
    <property type="molecule type" value="Genomic_DNA"/>
</dbReference>
<dbReference type="DNASU" id="3786805"/>
<geneLocation type="plasmid" evidence="3">
    <name>pNITMU3</name>
</geneLocation>
<evidence type="ECO:0008006" key="5">
    <source>
        <dbReference type="Google" id="ProtNLM"/>
    </source>
</evidence>
<dbReference type="HOGENOM" id="CLU_101749_0_0_4"/>
<dbReference type="AlphaFoldDB" id="Q2Y558"/>